<dbReference type="InterPro" id="IPR036640">
    <property type="entry name" value="ABC1_TM_sf"/>
</dbReference>
<evidence type="ECO:0000256" key="3">
    <source>
        <dbReference type="ARBA" id="ARBA00022989"/>
    </source>
</evidence>
<organism evidence="7 8">
    <name type="scientific">Mesorhizobium marinum</name>
    <dbReference type="NCBI Taxonomy" id="3228790"/>
    <lineage>
        <taxon>Bacteria</taxon>
        <taxon>Pseudomonadati</taxon>
        <taxon>Pseudomonadota</taxon>
        <taxon>Alphaproteobacteria</taxon>
        <taxon>Hyphomicrobiales</taxon>
        <taxon>Phyllobacteriaceae</taxon>
        <taxon>Mesorhizobium</taxon>
    </lineage>
</organism>
<evidence type="ECO:0000256" key="5">
    <source>
        <dbReference type="SAM" id="Phobius"/>
    </source>
</evidence>
<dbReference type="InterPro" id="IPR011527">
    <property type="entry name" value="ABC1_TM_dom"/>
</dbReference>
<dbReference type="CDD" id="cd00267">
    <property type="entry name" value="ABC_ATPase"/>
    <property type="match status" value="1"/>
</dbReference>
<dbReference type="EMBL" id="JBFOCI010000003">
    <property type="protein sequence ID" value="MEW9806578.1"/>
    <property type="molecule type" value="Genomic_DNA"/>
</dbReference>
<feature type="domain" description="ABC transmembrane type-1" evidence="6">
    <location>
        <begin position="95"/>
        <end position="318"/>
    </location>
</feature>
<evidence type="ECO:0000313" key="7">
    <source>
        <dbReference type="EMBL" id="MEW9806578.1"/>
    </source>
</evidence>
<dbReference type="Pfam" id="PF00664">
    <property type="entry name" value="ABC_membrane"/>
    <property type="match status" value="1"/>
</dbReference>
<dbReference type="RefSeq" id="WP_367723713.1">
    <property type="nucleotide sequence ID" value="NZ_JBFOCI010000003.1"/>
</dbReference>
<evidence type="ECO:0000256" key="2">
    <source>
        <dbReference type="ARBA" id="ARBA00022692"/>
    </source>
</evidence>
<evidence type="ECO:0000313" key="8">
    <source>
        <dbReference type="Proteomes" id="UP001556196"/>
    </source>
</evidence>
<feature type="transmembrane region" description="Helical" evidence="5">
    <location>
        <begin position="285"/>
        <end position="303"/>
    </location>
</feature>
<gene>
    <name evidence="7" type="ORF">ABUE31_11345</name>
</gene>
<evidence type="ECO:0000259" key="6">
    <source>
        <dbReference type="PROSITE" id="PS50929"/>
    </source>
</evidence>
<name>A0ABV3R031_9HYPH</name>
<dbReference type="SUPFAM" id="SSF90123">
    <property type="entry name" value="ABC transporter transmembrane region"/>
    <property type="match status" value="1"/>
</dbReference>
<dbReference type="InterPro" id="IPR039421">
    <property type="entry name" value="Type_1_exporter"/>
</dbReference>
<feature type="transmembrane region" description="Helical" evidence="5">
    <location>
        <begin position="89"/>
        <end position="113"/>
    </location>
</feature>
<dbReference type="Gene3D" id="3.40.50.300">
    <property type="entry name" value="P-loop containing nucleotide triphosphate hydrolases"/>
    <property type="match status" value="2"/>
</dbReference>
<keyword evidence="8" id="KW-1185">Reference proteome</keyword>
<dbReference type="Gene3D" id="1.20.1560.10">
    <property type="entry name" value="ABC transporter type 1, transmembrane domain"/>
    <property type="match status" value="1"/>
</dbReference>
<dbReference type="PANTHER" id="PTHR43394:SF1">
    <property type="entry name" value="ATP-BINDING CASSETTE SUB-FAMILY B MEMBER 10, MITOCHONDRIAL"/>
    <property type="match status" value="1"/>
</dbReference>
<dbReference type="InterPro" id="IPR027417">
    <property type="entry name" value="P-loop_NTPase"/>
</dbReference>
<proteinExistence type="predicted"/>
<dbReference type="CDD" id="cd07346">
    <property type="entry name" value="ABC_6TM_exporters"/>
    <property type="match status" value="1"/>
</dbReference>
<dbReference type="Proteomes" id="UP001556196">
    <property type="component" value="Unassembled WGS sequence"/>
</dbReference>
<evidence type="ECO:0000256" key="1">
    <source>
        <dbReference type="ARBA" id="ARBA00004651"/>
    </source>
</evidence>
<accession>A0ABV3R031</accession>
<keyword evidence="3 5" id="KW-1133">Transmembrane helix</keyword>
<evidence type="ECO:0000256" key="4">
    <source>
        <dbReference type="ARBA" id="ARBA00023136"/>
    </source>
</evidence>
<keyword evidence="4 5" id="KW-0472">Membrane</keyword>
<keyword evidence="2 5" id="KW-0812">Transmembrane</keyword>
<comment type="caution">
    <text evidence="7">The sequence shown here is derived from an EMBL/GenBank/DDBJ whole genome shotgun (WGS) entry which is preliminary data.</text>
</comment>
<protein>
    <submittedName>
        <fullName evidence="7">ABC transporter transmembrane domain-containing protein</fullName>
    </submittedName>
</protein>
<dbReference type="PROSITE" id="PS50929">
    <property type="entry name" value="ABC_TM1F"/>
    <property type="match status" value="1"/>
</dbReference>
<feature type="transmembrane region" description="Helical" evidence="5">
    <location>
        <begin position="21"/>
        <end position="39"/>
    </location>
</feature>
<sequence>MNDRMEQNLFRYIWSHSKRQQVWILCIVLLSMPTYFLAFDIPKLIVNGPIQGRGFESPDATQNVLPITIGNPFGDQSFTLFSGFELDRMGALIALSLAFLGYVIINGAFKLYINTYKGRLGERMLRRLRYQLVDRVLRFPFPQYRRVRSSEIATMIKDEVDPLGGFIGEAFATPVFLTGQALAALLFIMLQSWALGLVTLAILMIQTLLIPKLRGRLRSLALQRQLTARDLSGRVSEIVDGATDIRLNDNTNFERADISDRLAKIFFIRFDFYQWKFMVKFINNFLAQFTPFVFYLGGGILAIRGNLDIGQLVAVIAAYKDLPGPIKELIDWDYQRLDVQVKYTQVVNAFDITPLAPANSQELQTSRVPHLEGPFVFRQVAAADETGKTLLSGVDLTIELRENVIAIGAAGDGAEVIGELLARLTPISGGTLSIGSTALSSLPEWQTGRRIGYVGPEPFFAHGTAREALLSGLRHAPFRPPPPGSAMTPLILKEAAASGNPPFDRRADWIDYEATGATTEEELAKRITQVLALVNLEEDFYAFGLRTKLSDATEGDGEEMFLNARRMFLERLTSGDNAADVEPFVLTQFNSQLTLFQNIVFGAASSPDMIPNEFPADSPLWQFLQNDGLDEQLYRLGREASAVIVDLFGEVSDNIKILERLDLIDPTKLPDYSAALGRTEGVAFADVAAADKQRFIRVALSYNEPRHRLDLMTGELGEAIVRARMVFRERVPPNVAAEFSFHDPDEINPYASLQDNILFGRIVDSRAGAVDRVNALLRAILEELSLSYVVLERGLKYEIGSGGRRLSLSQRQQLGLARVLIRRPDFLIVNRGLNALDNRTVEKVVRGILDMAKSNTGGFGVLWITSSEAQAPLFDRVLKFSRGALISDETTA</sequence>
<reference evidence="7 8" key="1">
    <citation type="submission" date="2024-06" db="EMBL/GenBank/DDBJ databases">
        <authorList>
            <person name="Tuo L."/>
        </authorList>
    </citation>
    <scope>NUCLEOTIDE SEQUENCE [LARGE SCALE GENOMIC DNA]</scope>
    <source>
        <strain evidence="7 8">ZMM04-5</strain>
    </source>
</reference>
<comment type="subcellular location">
    <subcellularLocation>
        <location evidence="1">Cell membrane</location>
        <topology evidence="1">Multi-pass membrane protein</topology>
    </subcellularLocation>
</comment>
<feature type="transmembrane region" description="Helical" evidence="5">
    <location>
        <begin position="163"/>
        <end position="187"/>
    </location>
</feature>
<dbReference type="PANTHER" id="PTHR43394">
    <property type="entry name" value="ATP-DEPENDENT PERMEASE MDL1, MITOCHONDRIAL"/>
    <property type="match status" value="1"/>
</dbReference>
<dbReference type="SUPFAM" id="SSF52540">
    <property type="entry name" value="P-loop containing nucleoside triphosphate hydrolases"/>
    <property type="match status" value="1"/>
</dbReference>
<feature type="transmembrane region" description="Helical" evidence="5">
    <location>
        <begin position="193"/>
        <end position="210"/>
    </location>
</feature>